<feature type="transmembrane region" description="Helical" evidence="7">
    <location>
        <begin position="102"/>
        <end position="119"/>
    </location>
</feature>
<organism evidence="8 9">
    <name type="scientific">Streptomyces gibsoniae</name>
    <dbReference type="NCBI Taxonomy" id="3075529"/>
    <lineage>
        <taxon>Bacteria</taxon>
        <taxon>Bacillati</taxon>
        <taxon>Actinomycetota</taxon>
        <taxon>Actinomycetes</taxon>
        <taxon>Kitasatosporales</taxon>
        <taxon>Streptomycetaceae</taxon>
        <taxon>Streptomyces</taxon>
    </lineage>
</organism>
<keyword evidence="2" id="KW-0813">Transport</keyword>
<evidence type="ECO:0000256" key="7">
    <source>
        <dbReference type="SAM" id="Phobius"/>
    </source>
</evidence>
<protein>
    <submittedName>
        <fullName evidence="8">MFS transporter</fullName>
    </submittedName>
</protein>
<evidence type="ECO:0000256" key="6">
    <source>
        <dbReference type="SAM" id="MobiDB-lite"/>
    </source>
</evidence>
<dbReference type="EMBL" id="JAVREY010000044">
    <property type="protein sequence ID" value="MDT0466894.1"/>
    <property type="molecule type" value="Genomic_DNA"/>
</dbReference>
<name>A0ABU2U0Z2_9ACTN</name>
<dbReference type="SUPFAM" id="SSF103473">
    <property type="entry name" value="MFS general substrate transporter"/>
    <property type="match status" value="1"/>
</dbReference>
<dbReference type="Proteomes" id="UP001183809">
    <property type="component" value="Unassembled WGS sequence"/>
</dbReference>
<keyword evidence="9" id="KW-1185">Reference proteome</keyword>
<dbReference type="Gene3D" id="1.20.1250.20">
    <property type="entry name" value="MFS general substrate transporter like domains"/>
    <property type="match status" value="1"/>
</dbReference>
<proteinExistence type="predicted"/>
<dbReference type="PANTHER" id="PTHR23501:SF191">
    <property type="entry name" value="VACUOLAR BASIC AMINO ACID TRANSPORTER 4"/>
    <property type="match status" value="1"/>
</dbReference>
<evidence type="ECO:0000313" key="9">
    <source>
        <dbReference type="Proteomes" id="UP001183809"/>
    </source>
</evidence>
<dbReference type="PANTHER" id="PTHR23501">
    <property type="entry name" value="MAJOR FACILITATOR SUPERFAMILY"/>
    <property type="match status" value="1"/>
</dbReference>
<comment type="caution">
    <text evidence="8">The sequence shown here is derived from an EMBL/GenBank/DDBJ whole genome shotgun (WGS) entry which is preliminary data.</text>
</comment>
<evidence type="ECO:0000313" key="8">
    <source>
        <dbReference type="EMBL" id="MDT0466894.1"/>
    </source>
</evidence>
<dbReference type="Pfam" id="PF07690">
    <property type="entry name" value="MFS_1"/>
    <property type="match status" value="1"/>
</dbReference>
<comment type="subcellular location">
    <subcellularLocation>
        <location evidence="1">Cell inner membrane</location>
        <topology evidence="1">Multi-pass membrane protein</topology>
    </subcellularLocation>
</comment>
<dbReference type="RefSeq" id="WP_311698388.1">
    <property type="nucleotide sequence ID" value="NZ_JAVREY010000044.1"/>
</dbReference>
<feature type="transmembrane region" description="Helical" evidence="7">
    <location>
        <begin position="131"/>
        <end position="154"/>
    </location>
</feature>
<reference evidence="9" key="1">
    <citation type="submission" date="2023-07" db="EMBL/GenBank/DDBJ databases">
        <title>30 novel species of actinomycetes from the DSMZ collection.</title>
        <authorList>
            <person name="Nouioui I."/>
        </authorList>
    </citation>
    <scope>NUCLEOTIDE SEQUENCE [LARGE SCALE GENOMIC DNA]</scope>
    <source>
        <strain evidence="9">DSM 41699</strain>
    </source>
</reference>
<keyword evidence="5 7" id="KW-0472">Membrane</keyword>
<evidence type="ECO:0000256" key="1">
    <source>
        <dbReference type="ARBA" id="ARBA00004429"/>
    </source>
</evidence>
<evidence type="ECO:0000256" key="3">
    <source>
        <dbReference type="ARBA" id="ARBA00022692"/>
    </source>
</evidence>
<feature type="transmembrane region" description="Helical" evidence="7">
    <location>
        <begin position="36"/>
        <end position="60"/>
    </location>
</feature>
<accession>A0ABU2U0Z2</accession>
<evidence type="ECO:0000256" key="5">
    <source>
        <dbReference type="ARBA" id="ARBA00023136"/>
    </source>
</evidence>
<evidence type="ECO:0000256" key="4">
    <source>
        <dbReference type="ARBA" id="ARBA00022989"/>
    </source>
</evidence>
<gene>
    <name evidence="8" type="ORF">RM764_28475</name>
</gene>
<dbReference type="InterPro" id="IPR036259">
    <property type="entry name" value="MFS_trans_sf"/>
</dbReference>
<sequence length="228" mass="23448">MLTAWAIAFAALTGFGLVERAGTAPLLDLSLFGSASFGAVMLVGAVSLFGFTGVAILSVLHYEGVQQLSALDVGWRLPAFFGGYVIVAHGTGRVIRRTGFKLPLTLGFLLGAAAAAGFTTLDPDTPDARVWWMYALFGAATGMVAAPSTAAALVSVSHERAGMASGAVNAFRQVGSVMGTSLLGALLAGRLQSHLPDRLGAHHVPRAAGPPWSTPSPSAPAAERHRRA</sequence>
<feature type="region of interest" description="Disordered" evidence="6">
    <location>
        <begin position="201"/>
        <end position="228"/>
    </location>
</feature>
<dbReference type="InterPro" id="IPR011701">
    <property type="entry name" value="MFS"/>
</dbReference>
<keyword evidence="3 7" id="KW-0812">Transmembrane</keyword>
<keyword evidence="4 7" id="KW-1133">Transmembrane helix</keyword>
<evidence type="ECO:0000256" key="2">
    <source>
        <dbReference type="ARBA" id="ARBA00022448"/>
    </source>
</evidence>